<dbReference type="SUPFAM" id="SSF110997">
    <property type="entry name" value="Sporulation related repeat"/>
    <property type="match status" value="1"/>
</dbReference>
<dbReference type="InterPro" id="IPR013693">
    <property type="entry name" value="SpoIID/LytB_N"/>
</dbReference>
<dbReference type="PANTHER" id="PTHR40446:SF2">
    <property type="entry name" value="N-ACETYLGLUCOSAMINE-1-PHOSPHODIESTER ALPHA-N-ACETYLGLUCOSAMINIDASE"/>
    <property type="match status" value="1"/>
</dbReference>
<dbReference type="Pfam" id="PF05036">
    <property type="entry name" value="SPOR"/>
    <property type="match status" value="1"/>
</dbReference>
<feature type="domain" description="SPOR" evidence="1">
    <location>
        <begin position="55"/>
        <end position="130"/>
    </location>
</feature>
<organism evidence="2 3">
    <name type="scientific">Iocasia fonsfrigidae</name>
    <dbReference type="NCBI Taxonomy" id="2682810"/>
    <lineage>
        <taxon>Bacteria</taxon>
        <taxon>Bacillati</taxon>
        <taxon>Bacillota</taxon>
        <taxon>Clostridia</taxon>
        <taxon>Halanaerobiales</taxon>
        <taxon>Halanaerobiaceae</taxon>
        <taxon>Iocasia</taxon>
    </lineage>
</organism>
<proteinExistence type="predicted"/>
<evidence type="ECO:0000313" key="3">
    <source>
        <dbReference type="Proteomes" id="UP000665020"/>
    </source>
</evidence>
<sequence>MENFIRDGKKVSISLKEGKEYIWLLPDKNMVLVEPGSNNTVTLKGSQTYLMRPGKIDNNIYQVQVFASFDKLKAETVFNDLVMAGFQDVFLLNEGDWFKVRVGRLSARSAAEALAPELENKGYSTWILREEKPVEMINIYDVEGDNIFSASSIELIEGVKYQGKNYPGVLGYALYNNKINIYNKVELNQLITVLVSNEVKDLYHDLYLFNKSRLEALLKSQAVITRSNLLSKIINKKGDFIYLPSYQGIEDDRMISKISKAVQLTDGIVLERNNKLIKVSFNTRELLKEAGSGKNYQTILSDLNNYQLIDFKIIDLTPAVIERVRIDAKVKRGLNYKEIYQLTWWGPRVISILDLDLTKTAYIIEPVLAGGVVQATADLMEIVKSRNALAGVNGGYFSYTGRPLGLLIKDGVTVSEPVKDRTAVIFTNDDILLAKSGWQAVLQKAAGNSCLVNGVNRYVGEDELIVYNKYYGEKAPELGAGMIELLVIDDLIKAVNTHQEGNRTEIPDQGMVFQAHGSAVTKLEEFQLGDRVEYREDFSPELQDLAIVSALGGGPRLLKEGKVFITAHEEEFQNDIAYGRAPRTALGLSNDKHLLVFTVDGRQPSLSIGITLEELAEFMQRHGVEEGMNLDGGSSARMVVRGFTMNNPSAKRLISNAIIFRYNR</sequence>
<dbReference type="Gene3D" id="3.30.70.1070">
    <property type="entry name" value="Sporulation related repeat"/>
    <property type="match status" value="1"/>
</dbReference>
<dbReference type="RefSeq" id="WP_230868655.1">
    <property type="nucleotide sequence ID" value="NZ_CP046640.1"/>
</dbReference>
<dbReference type="EMBL" id="CP046640">
    <property type="protein sequence ID" value="QTL96990.1"/>
    <property type="molecule type" value="Genomic_DNA"/>
</dbReference>
<dbReference type="InterPro" id="IPR036680">
    <property type="entry name" value="SPOR-like_sf"/>
</dbReference>
<evidence type="ECO:0000259" key="1">
    <source>
        <dbReference type="PROSITE" id="PS51724"/>
    </source>
</evidence>
<dbReference type="InterPro" id="IPR018711">
    <property type="entry name" value="NAGPA"/>
</dbReference>
<dbReference type="AlphaFoldDB" id="A0A8A7K739"/>
<dbReference type="Pfam" id="PF09992">
    <property type="entry name" value="NAGPA"/>
    <property type="match status" value="1"/>
</dbReference>
<evidence type="ECO:0000313" key="2">
    <source>
        <dbReference type="EMBL" id="QTL96990.1"/>
    </source>
</evidence>
<dbReference type="InterPro" id="IPR007730">
    <property type="entry name" value="SPOR-like_dom"/>
</dbReference>
<dbReference type="PANTHER" id="PTHR40446">
    <property type="entry name" value="N-ACETYLGLUCOSAMINE-1-PHOSPHODIESTER ALPHA-N-ACETYLGLUCOSAMINIDASE"/>
    <property type="match status" value="1"/>
</dbReference>
<dbReference type="GO" id="GO:0042834">
    <property type="term" value="F:peptidoglycan binding"/>
    <property type="evidence" value="ECO:0007669"/>
    <property type="project" value="InterPro"/>
</dbReference>
<dbReference type="Pfam" id="PF08486">
    <property type="entry name" value="SpoIID"/>
    <property type="match status" value="1"/>
</dbReference>
<dbReference type="KEGG" id="ifn:GM661_02850"/>
<keyword evidence="3" id="KW-1185">Reference proteome</keyword>
<dbReference type="Proteomes" id="UP000665020">
    <property type="component" value="Chromosome"/>
</dbReference>
<gene>
    <name evidence="2" type="ORF">GM661_02850</name>
</gene>
<dbReference type="PROSITE" id="PS51724">
    <property type="entry name" value="SPOR"/>
    <property type="match status" value="1"/>
</dbReference>
<accession>A0A8A7K739</accession>
<protein>
    <recommendedName>
        <fullName evidence="1">SPOR domain-containing protein</fullName>
    </recommendedName>
</protein>
<reference evidence="2" key="1">
    <citation type="submission" date="2019-12" db="EMBL/GenBank/DDBJ databases">
        <authorList>
            <person name="zhang j."/>
            <person name="sun C.M."/>
        </authorList>
    </citation>
    <scope>NUCLEOTIDE SEQUENCE</scope>
    <source>
        <strain evidence="2">NS-1</strain>
    </source>
</reference>
<name>A0A8A7K739_9FIRM</name>